<dbReference type="PANTHER" id="PTHR43586">
    <property type="entry name" value="CYSTEINE DESULFURASE"/>
    <property type="match status" value="1"/>
</dbReference>
<comment type="function">
    <text evidence="2 8">Catalyzes the removal of elemental sulfur and selenium atoms from L-cysteine, L-cystine, L-selenocysteine, and L-selenocystine to produce L-alanine.</text>
</comment>
<keyword evidence="5 8" id="KW-0663">Pyridoxal phosphate</keyword>
<proteinExistence type="inferred from homology"/>
<feature type="domain" description="Aminotransferase class V" evidence="9">
    <location>
        <begin position="34"/>
        <end position="402"/>
    </location>
</feature>
<dbReference type="InterPro" id="IPR020578">
    <property type="entry name" value="Aminotrans_V_PyrdxlP_BS"/>
</dbReference>
<dbReference type="RefSeq" id="WP_330975687.1">
    <property type="nucleotide sequence ID" value="NZ_JAZGLY010000010.1"/>
</dbReference>
<dbReference type="Gene3D" id="3.90.1150.10">
    <property type="entry name" value="Aspartate Aminotransferase, domain 1"/>
    <property type="match status" value="1"/>
</dbReference>
<dbReference type="EC" id="2.8.1.7" evidence="8"/>
<comment type="catalytic activity">
    <reaction evidence="6 8">
        <text>(sulfur carrier)-H + L-cysteine = (sulfur carrier)-SH + L-alanine</text>
        <dbReference type="Rhea" id="RHEA:43892"/>
        <dbReference type="Rhea" id="RHEA-COMP:14737"/>
        <dbReference type="Rhea" id="RHEA-COMP:14739"/>
        <dbReference type="ChEBI" id="CHEBI:29917"/>
        <dbReference type="ChEBI" id="CHEBI:35235"/>
        <dbReference type="ChEBI" id="CHEBI:57972"/>
        <dbReference type="ChEBI" id="CHEBI:64428"/>
        <dbReference type="EC" id="2.8.1.7"/>
    </reaction>
</comment>
<dbReference type="PIRSF" id="PIRSF005572">
    <property type="entry name" value="NifS"/>
    <property type="match status" value="1"/>
</dbReference>
<dbReference type="InterPro" id="IPR010970">
    <property type="entry name" value="Cys_dSase_SufS"/>
</dbReference>
<dbReference type="InterPro" id="IPR015422">
    <property type="entry name" value="PyrdxlP-dep_Trfase_small"/>
</dbReference>
<comment type="similarity">
    <text evidence="3 8">Belongs to the class-V pyridoxal-phosphate-dependent aminotransferase family. Csd subfamily.</text>
</comment>
<evidence type="ECO:0000256" key="6">
    <source>
        <dbReference type="ARBA" id="ARBA00050776"/>
    </source>
</evidence>
<evidence type="ECO:0000259" key="9">
    <source>
        <dbReference type="Pfam" id="PF00266"/>
    </source>
</evidence>
<dbReference type="PANTHER" id="PTHR43586:SF8">
    <property type="entry name" value="CYSTEINE DESULFURASE 1, CHLOROPLASTIC"/>
    <property type="match status" value="1"/>
</dbReference>
<evidence type="ECO:0000313" key="11">
    <source>
        <dbReference type="Proteomes" id="UP001357452"/>
    </source>
</evidence>
<evidence type="ECO:0000256" key="5">
    <source>
        <dbReference type="ARBA" id="ARBA00022898"/>
    </source>
</evidence>
<evidence type="ECO:0000256" key="3">
    <source>
        <dbReference type="ARBA" id="ARBA00010447"/>
    </source>
</evidence>
<evidence type="ECO:0000256" key="7">
    <source>
        <dbReference type="RuleBase" id="RU004504"/>
    </source>
</evidence>
<dbReference type="SUPFAM" id="SSF53383">
    <property type="entry name" value="PLP-dependent transferases"/>
    <property type="match status" value="1"/>
</dbReference>
<evidence type="ECO:0000256" key="8">
    <source>
        <dbReference type="RuleBase" id="RU004506"/>
    </source>
</evidence>
<dbReference type="CDD" id="cd06453">
    <property type="entry name" value="SufS_like"/>
    <property type="match status" value="1"/>
</dbReference>
<gene>
    <name evidence="10" type="ORF">V2H41_13455</name>
</gene>
<keyword evidence="11" id="KW-1185">Reference proteome</keyword>
<name>A0ABU7RJY6_9BACT</name>
<protein>
    <recommendedName>
        <fullName evidence="8">Cysteine desulfurase</fullName>
        <ecNumber evidence="8">2.8.1.7</ecNumber>
    </recommendedName>
</protein>
<evidence type="ECO:0000256" key="4">
    <source>
        <dbReference type="ARBA" id="ARBA00022679"/>
    </source>
</evidence>
<dbReference type="Pfam" id="PF00266">
    <property type="entry name" value="Aminotran_5"/>
    <property type="match status" value="1"/>
</dbReference>
<dbReference type="PROSITE" id="PS00595">
    <property type="entry name" value="AA_TRANSFER_CLASS_5"/>
    <property type="match status" value="1"/>
</dbReference>
<evidence type="ECO:0000256" key="2">
    <source>
        <dbReference type="ARBA" id="ARBA00002824"/>
    </source>
</evidence>
<dbReference type="InterPro" id="IPR015424">
    <property type="entry name" value="PyrdxlP-dep_Trfase"/>
</dbReference>
<dbReference type="EMBL" id="JAZGLY010000010">
    <property type="protein sequence ID" value="MEE6188281.1"/>
    <property type="molecule type" value="Genomic_DNA"/>
</dbReference>
<comment type="caution">
    <text evidence="10">The sequence shown here is derived from an EMBL/GenBank/DDBJ whole genome shotgun (WGS) entry which is preliminary data.</text>
</comment>
<dbReference type="InterPro" id="IPR016454">
    <property type="entry name" value="Cysteine_dSase"/>
</dbReference>
<keyword evidence="4 8" id="KW-0808">Transferase</keyword>
<dbReference type="Gene3D" id="3.40.640.10">
    <property type="entry name" value="Type I PLP-dependent aspartate aminotransferase-like (Major domain)"/>
    <property type="match status" value="1"/>
</dbReference>
<dbReference type="Proteomes" id="UP001357452">
    <property type="component" value="Unassembled WGS sequence"/>
</dbReference>
<reference evidence="10 11" key="1">
    <citation type="submission" date="2024-01" db="EMBL/GenBank/DDBJ databases">
        <title>Niabella digestum sp. nov., isolated from waste digestion system.</title>
        <authorList>
            <person name="Zhang L."/>
        </authorList>
    </citation>
    <scope>NUCLEOTIDE SEQUENCE [LARGE SCALE GENOMIC DNA]</scope>
    <source>
        <strain evidence="10 11">A18</strain>
    </source>
</reference>
<organism evidence="10 11">
    <name type="scientific">Niabella digestorum</name>
    <dbReference type="NCBI Taxonomy" id="3117701"/>
    <lineage>
        <taxon>Bacteria</taxon>
        <taxon>Pseudomonadati</taxon>
        <taxon>Bacteroidota</taxon>
        <taxon>Chitinophagia</taxon>
        <taxon>Chitinophagales</taxon>
        <taxon>Chitinophagaceae</taxon>
        <taxon>Niabella</taxon>
    </lineage>
</organism>
<dbReference type="InterPro" id="IPR015421">
    <property type="entry name" value="PyrdxlP-dep_Trfase_major"/>
</dbReference>
<evidence type="ECO:0000256" key="1">
    <source>
        <dbReference type="ARBA" id="ARBA00001933"/>
    </source>
</evidence>
<accession>A0ABU7RJY6</accession>
<sequence>MQTATLNTNKAFDVHSVRKDFPILNREVKGHRLIYFDNAATSQKPQSVIDALVHYYTQYNANVHRGIHSLAEEATAAFEATRDAVKHFINAAAREEIIYTRGTTESINLVAYSWGRQHLAQGDEVIVSGMEHHSDIVPWQIVCEEKGAQLKVIPVNEQGELELEEYRKLLSSRTKLVAVNHVSNALGTVNPIQEIIQLAHAQGALVLIDGAQSAMHLDVDVQALDCDFLAFSAHKMLGPTGMGILYGKKHLLESMPVFMGGGEMIKEVTFEKTTYNELPYKFEAGTPNIADAIAFKPAIEYINTIGKENIRKQEDLLLQHATQRLKEIEGLRIIGDNDHKVSVVSFVIDGVHPQDVGILLDNKGIAVRTGHHCVEPLMQRFCIPGTIRASFAFYNTVEEIDLMVEALQKAVKILR</sequence>
<evidence type="ECO:0000313" key="10">
    <source>
        <dbReference type="EMBL" id="MEE6188281.1"/>
    </source>
</evidence>
<dbReference type="NCBIfam" id="TIGR01979">
    <property type="entry name" value="sufS"/>
    <property type="match status" value="1"/>
</dbReference>
<comment type="cofactor">
    <cofactor evidence="1 7">
        <name>pyridoxal 5'-phosphate</name>
        <dbReference type="ChEBI" id="CHEBI:597326"/>
    </cofactor>
</comment>
<dbReference type="InterPro" id="IPR000192">
    <property type="entry name" value="Aminotrans_V_dom"/>
</dbReference>
<dbReference type="GO" id="GO:0031071">
    <property type="term" value="F:cysteine desulfurase activity"/>
    <property type="evidence" value="ECO:0007669"/>
    <property type="project" value="UniProtKB-EC"/>
</dbReference>